<dbReference type="PANTHER" id="PTHR12203:SF35">
    <property type="entry name" value="PROTEIN O-GLUCOSYLTRANSFERASE 1"/>
    <property type="match status" value="1"/>
</dbReference>
<protein>
    <submittedName>
        <fullName evidence="4">Protein O-glucosyltransferase 1-like</fullName>
    </submittedName>
</protein>
<dbReference type="InterPro" id="IPR006598">
    <property type="entry name" value="CAP10"/>
</dbReference>
<dbReference type="FunCoup" id="A0A2I4DSD0">
    <property type="interactions" value="1877"/>
</dbReference>
<dbReference type="KEGG" id="jre:108982995"/>
<proteinExistence type="inferred from homology"/>
<name>A0A2I4DSD0_JUGRE</name>
<gene>
    <name evidence="4" type="primary">LOC108982995</name>
</gene>
<dbReference type="GeneID" id="108982995"/>
<sequence>MGLSPKNKARKPSHLLPCVIALAAFSITALLLYKVDDFASQTKTVAGHNLEPTPWHLFPPKTFSEQSRQARAYKIIHCSYLACHSGTDTDTNTNTNTIPERRNRTHPSQPSKKCPAFFRWIHHDLEPWARTGISSAHLAESQKFAAFRIVIVSGKLYVDLYYTCVQSRMMFTIWGLLQLLKRYPGMVPDVDMMFDCMDKPRINMTEHKSMPLPLFRYCTNEDHYDIPFPDWSFWGWPETNLRPWDEEFRDIKQGSQRTSWSKKSPLAYWKGNPDVGSPVRVELQNCNHSTMWGVQIMRQDWEEEARIGYEQSKLSNQCNYQYKIYAEGYAWSVSLKYILSCGSLALIISPDYEDFFSRGLIPKKNYWPVSLNDLCPSLKHAVDWGNKHPSEAKAIGKEGQKLMETISMDRVYDYMFHLITEYSKLQQFRPVPPSSAQELCPESLICIADAKQRESLEQSTVLPSKEPPCTLQPANSNLIKSLIQQKKKIIKDVEDVEKVKAQRRSN</sequence>
<dbReference type="RefSeq" id="XP_018810046.1">
    <property type="nucleotide sequence ID" value="XM_018954501.2"/>
</dbReference>
<dbReference type="Proteomes" id="UP000235220">
    <property type="component" value="Chromosome 5"/>
</dbReference>
<dbReference type="GO" id="GO:0016740">
    <property type="term" value="F:transferase activity"/>
    <property type="evidence" value="ECO:0007669"/>
    <property type="project" value="UniProtKB-KW"/>
</dbReference>
<evidence type="ECO:0000256" key="2">
    <source>
        <dbReference type="ARBA" id="ARBA00022679"/>
    </source>
</evidence>
<accession>A0A2I4DSD0</accession>
<evidence type="ECO:0000313" key="3">
    <source>
        <dbReference type="Proteomes" id="UP000235220"/>
    </source>
</evidence>
<evidence type="ECO:0000256" key="1">
    <source>
        <dbReference type="ARBA" id="ARBA00010118"/>
    </source>
</evidence>
<dbReference type="PANTHER" id="PTHR12203">
    <property type="entry name" value="KDEL LYS-ASP-GLU-LEU CONTAINING - RELATED"/>
    <property type="match status" value="1"/>
</dbReference>
<dbReference type="Pfam" id="PF05686">
    <property type="entry name" value="Glyco_transf_90"/>
    <property type="match status" value="1"/>
</dbReference>
<dbReference type="InterPro" id="IPR051091">
    <property type="entry name" value="O-Glucosyltr/Glycosyltrsf_90"/>
</dbReference>
<dbReference type="Gramene" id="Jr05_07440_p1">
    <property type="protein sequence ID" value="cds.Jr05_07440_p1"/>
    <property type="gene ID" value="Jr05_07440"/>
</dbReference>
<keyword evidence="3" id="KW-1185">Reference proteome</keyword>
<organism evidence="3 4">
    <name type="scientific">Juglans regia</name>
    <name type="common">English walnut</name>
    <dbReference type="NCBI Taxonomy" id="51240"/>
    <lineage>
        <taxon>Eukaryota</taxon>
        <taxon>Viridiplantae</taxon>
        <taxon>Streptophyta</taxon>
        <taxon>Embryophyta</taxon>
        <taxon>Tracheophyta</taxon>
        <taxon>Spermatophyta</taxon>
        <taxon>Magnoliopsida</taxon>
        <taxon>eudicotyledons</taxon>
        <taxon>Gunneridae</taxon>
        <taxon>Pentapetalae</taxon>
        <taxon>rosids</taxon>
        <taxon>fabids</taxon>
        <taxon>Fagales</taxon>
        <taxon>Juglandaceae</taxon>
        <taxon>Juglans</taxon>
    </lineage>
</organism>
<reference evidence="4" key="1">
    <citation type="submission" date="2025-08" db="UniProtKB">
        <authorList>
            <consortium name="RefSeq"/>
        </authorList>
    </citation>
    <scope>IDENTIFICATION</scope>
    <source>
        <tissue evidence="4">Leaves</tissue>
    </source>
</reference>
<evidence type="ECO:0000313" key="4">
    <source>
        <dbReference type="RefSeq" id="XP_018810046.1"/>
    </source>
</evidence>
<keyword evidence="2" id="KW-0808">Transferase</keyword>
<comment type="similarity">
    <text evidence="1">Belongs to the glycosyltransferase 90 family.</text>
</comment>
<dbReference type="AlphaFoldDB" id="A0A2I4DSD0"/>
<dbReference type="SMART" id="SM00672">
    <property type="entry name" value="CAP10"/>
    <property type="match status" value="1"/>
</dbReference>
<dbReference type="OrthoDB" id="202415at2759"/>